<accession>T0GXV2</accession>
<evidence type="ECO:0000313" key="3">
    <source>
        <dbReference type="EMBL" id="EQB05537.1"/>
    </source>
</evidence>
<keyword evidence="2" id="KW-0472">Membrane</keyword>
<gene>
    <name evidence="3" type="ORF">L485_02140</name>
</gene>
<dbReference type="EMBL" id="ATIB01000024">
    <property type="protein sequence ID" value="EQB05537.1"/>
    <property type="molecule type" value="Genomic_DNA"/>
</dbReference>
<dbReference type="AlphaFoldDB" id="T0GXV2"/>
<evidence type="ECO:0000256" key="2">
    <source>
        <dbReference type="SAM" id="Phobius"/>
    </source>
</evidence>
<comment type="caution">
    <text evidence="3">The sequence shown here is derived from an EMBL/GenBank/DDBJ whole genome shotgun (WGS) entry which is preliminary data.</text>
</comment>
<dbReference type="Proteomes" id="UP000015524">
    <property type="component" value="Unassembled WGS sequence"/>
</dbReference>
<reference evidence="3 4" key="1">
    <citation type="journal article" date="2013" name="Genome Announc.">
        <title>Draft Genome Sequence of a Hexachlorocyclohexane-Degrading Bacterium, Sphingobium baderi Strain LL03T.</title>
        <authorList>
            <person name="Kaur J."/>
            <person name="Verma H."/>
            <person name="Tripathi C."/>
            <person name="Khurana J.P."/>
            <person name="Lal R."/>
        </authorList>
    </citation>
    <scope>NUCLEOTIDE SEQUENCE [LARGE SCALE GENOMIC DNA]</scope>
    <source>
        <strain evidence="3 4">LL03</strain>
    </source>
</reference>
<evidence type="ECO:0000313" key="4">
    <source>
        <dbReference type="Proteomes" id="UP000015524"/>
    </source>
</evidence>
<feature type="compositionally biased region" description="Basic and acidic residues" evidence="1">
    <location>
        <begin position="1"/>
        <end position="11"/>
    </location>
</feature>
<name>T0GXV2_9SPHN</name>
<feature type="transmembrane region" description="Helical" evidence="2">
    <location>
        <begin position="141"/>
        <end position="160"/>
    </location>
</feature>
<protein>
    <submittedName>
        <fullName evidence="3">Uncharacterized protein</fullName>
    </submittedName>
</protein>
<dbReference type="PATRIC" id="fig|1114964.3.peg.397"/>
<feature type="region of interest" description="Disordered" evidence="1">
    <location>
        <begin position="1"/>
        <end position="34"/>
    </location>
</feature>
<keyword evidence="2" id="KW-1133">Transmembrane helix</keyword>
<keyword evidence="2" id="KW-0812">Transmembrane</keyword>
<dbReference type="eggNOG" id="ENOG5031BBC">
    <property type="taxonomic scope" value="Bacteria"/>
</dbReference>
<keyword evidence="4" id="KW-1185">Reference proteome</keyword>
<evidence type="ECO:0000256" key="1">
    <source>
        <dbReference type="SAM" id="MobiDB-lite"/>
    </source>
</evidence>
<proteinExistence type="predicted"/>
<sequence>MRHNRPSETRATRRVPKSGGQFGPVSPPPSDDRRSRLERWASLLERDPHQLVALLCPSWAAGEDIAPMAASPSAVDLAWADPVFRVTGLARRSRGDVKAFFQLSDAELDRIAAGSWRVRVRPAWQVAARIRNVADPRPERLILVGVMVMIASVVGAAQWLG</sequence>
<organism evidence="3 4">
    <name type="scientific">Sphingobium baderi LL03</name>
    <dbReference type="NCBI Taxonomy" id="1114964"/>
    <lineage>
        <taxon>Bacteria</taxon>
        <taxon>Pseudomonadati</taxon>
        <taxon>Pseudomonadota</taxon>
        <taxon>Alphaproteobacteria</taxon>
        <taxon>Sphingomonadales</taxon>
        <taxon>Sphingomonadaceae</taxon>
        <taxon>Sphingobium</taxon>
    </lineage>
</organism>